<dbReference type="PANTHER" id="PTHR12296:SF16">
    <property type="entry name" value="C-MYC PROMOTER-BINDING PROTEIN"/>
    <property type="match status" value="1"/>
</dbReference>
<dbReference type="GO" id="GO:0005085">
    <property type="term" value="F:guanyl-nucleotide exchange factor activity"/>
    <property type="evidence" value="ECO:0007669"/>
    <property type="project" value="UniProtKB-KW"/>
</dbReference>
<dbReference type="Gene3D" id="3.40.50.11500">
    <property type="match status" value="1"/>
</dbReference>
<dbReference type="Pfam" id="PF12335">
    <property type="entry name" value="SBF2"/>
    <property type="match status" value="1"/>
</dbReference>
<keyword evidence="3" id="KW-0472">Membrane</keyword>
<dbReference type="InterPro" id="IPR043153">
    <property type="entry name" value="DENN_C"/>
</dbReference>
<dbReference type="FunFam" id="3.40.50.11500:FF:000006">
    <property type="entry name" value="SET binding factor 2"/>
    <property type="match status" value="1"/>
</dbReference>
<feature type="region of interest" description="Disordered" evidence="2">
    <location>
        <begin position="714"/>
        <end position="735"/>
    </location>
</feature>
<keyword evidence="3" id="KW-0812">Transmembrane</keyword>
<dbReference type="Proteomes" id="UP000193380">
    <property type="component" value="Unassembled WGS sequence"/>
</dbReference>
<evidence type="ECO:0000259" key="4">
    <source>
        <dbReference type="PROSITE" id="PS50211"/>
    </source>
</evidence>
<dbReference type="InterPro" id="IPR037516">
    <property type="entry name" value="Tripartite_DENN"/>
</dbReference>
<evidence type="ECO:0000313" key="5">
    <source>
        <dbReference type="EMBL" id="CDQ88489.1"/>
    </source>
</evidence>
<dbReference type="EMBL" id="FR908663">
    <property type="protein sequence ID" value="CDQ88489.1"/>
    <property type="molecule type" value="Genomic_DNA"/>
</dbReference>
<sequence length="758" mass="84830">MSVDLTTSPHEYCTSVMLLLSGIVNVLYLFCAALTEHKILFLSSSYQRLTDACRALLAIMFPLKYSFTYVPILPGKLLEVLSTPTPFIIGVNSFFRSETQELVGSMTLDVIIADLDGGTVTIPECVHISLLPDPLLQQTQTALSMVLDPELEMADHAFPPSSTQPSTLKIQDKEIRAVFLWLFGQLFNGYRWCLHIIRIHPEPVIRFHKAAFLGQRALTEDDFLMKVLDGMAFAGFISERGPPYRPTDLFDDLIANQVERIRQEECSPHKVMNHIKELAEQLFKNENPYPAVAMHKVQRPAESPGHNDPKNLAMFPLLDDVTVQLFIDHAAAKLQTAPPVVKAELKGMVPSGPPLGDIVDRHGHVLANSARRLEVVRNCITYIFDNKMLEAKKLMPAVLRALKGRAARVCLTQELNQHVLQNRAVLDDQQFDYIVRMMNCTLQDCSHMDEHGIAAILLPLVTAFCRKLGAGITQFAYSCVQEHMVWTNMQFWEAMFYSDVQNHIRALYLEADGGEQSIDSRGQQESGPAAGGQELLGALELASEQSRLWPTLSKEQQSERVQKEESTVFSQAIHYANRMSYLLLPLDTSKNRLLNRSGIGDVESVSNSYVTNRYTNSIAGSMAESYDTESGFEDAESSDVANSVVRFINRFVDKVCNESGVTNEHLKALHTMIPDIVQMHIETLDAVHRESKRLPPIQKVTNSLFYITLDKSHAERRPAPPRPAPPNPLSTNPCSSVSQCHAHGRYVCPSDSTMCDSH</sequence>
<evidence type="ECO:0000256" key="2">
    <source>
        <dbReference type="SAM" id="MobiDB-lite"/>
    </source>
</evidence>
<dbReference type="STRING" id="8022.A0A060YGB7"/>
<dbReference type="SMART" id="SM00801">
    <property type="entry name" value="dDENN"/>
    <property type="match status" value="1"/>
</dbReference>
<organism evidence="5 6">
    <name type="scientific">Oncorhynchus mykiss</name>
    <name type="common">Rainbow trout</name>
    <name type="synonym">Salmo gairdneri</name>
    <dbReference type="NCBI Taxonomy" id="8022"/>
    <lineage>
        <taxon>Eukaryota</taxon>
        <taxon>Metazoa</taxon>
        <taxon>Chordata</taxon>
        <taxon>Craniata</taxon>
        <taxon>Vertebrata</taxon>
        <taxon>Euteleostomi</taxon>
        <taxon>Actinopterygii</taxon>
        <taxon>Neopterygii</taxon>
        <taxon>Teleostei</taxon>
        <taxon>Protacanthopterygii</taxon>
        <taxon>Salmoniformes</taxon>
        <taxon>Salmonidae</taxon>
        <taxon>Salmoninae</taxon>
        <taxon>Oncorhynchus</taxon>
    </lineage>
</organism>
<evidence type="ECO:0000256" key="3">
    <source>
        <dbReference type="SAM" id="Phobius"/>
    </source>
</evidence>
<dbReference type="PROSITE" id="PS50211">
    <property type="entry name" value="DENN"/>
    <property type="match status" value="1"/>
</dbReference>
<keyword evidence="1" id="KW-0344">Guanine-nucleotide releasing factor</keyword>
<dbReference type="InterPro" id="IPR005112">
    <property type="entry name" value="dDENN_dom"/>
</dbReference>
<proteinExistence type="predicted"/>
<dbReference type="PaxDb" id="8022-A0A060YGB7"/>
<protein>
    <recommendedName>
        <fullName evidence="4">UDENN domain-containing protein</fullName>
    </recommendedName>
</protein>
<dbReference type="GO" id="GO:0032483">
    <property type="term" value="P:regulation of Rab protein signal transduction"/>
    <property type="evidence" value="ECO:0007669"/>
    <property type="project" value="TreeGrafter"/>
</dbReference>
<gene>
    <name evidence="5" type="ORF">GSONMT00049246001</name>
</gene>
<evidence type="ECO:0000256" key="1">
    <source>
        <dbReference type="ARBA" id="ARBA00022658"/>
    </source>
</evidence>
<feature type="domain" description="UDENN" evidence="4">
    <location>
        <begin position="1"/>
        <end position="247"/>
    </location>
</feature>
<reference evidence="5" key="1">
    <citation type="journal article" date="2014" name="Nat. Commun.">
        <title>The rainbow trout genome provides novel insights into evolution after whole-genome duplication in vertebrates.</title>
        <authorList>
            <person name="Berthelot C."/>
            <person name="Brunet F."/>
            <person name="Chalopin D."/>
            <person name="Juanchich A."/>
            <person name="Bernard M."/>
            <person name="Noel B."/>
            <person name="Bento P."/>
            <person name="Da Silva C."/>
            <person name="Labadie K."/>
            <person name="Alberti A."/>
            <person name="Aury J.M."/>
            <person name="Louis A."/>
            <person name="Dehais P."/>
            <person name="Bardou P."/>
            <person name="Montfort J."/>
            <person name="Klopp C."/>
            <person name="Cabau C."/>
            <person name="Gaspin C."/>
            <person name="Thorgaard G.H."/>
            <person name="Boussaha M."/>
            <person name="Quillet E."/>
            <person name="Guyomard R."/>
            <person name="Galiana D."/>
            <person name="Bobe J."/>
            <person name="Volff J.N."/>
            <person name="Genet C."/>
            <person name="Wincker P."/>
            <person name="Jaillon O."/>
            <person name="Roest Crollius H."/>
            <person name="Guiguen Y."/>
        </authorList>
    </citation>
    <scope>NUCLEOTIDE SEQUENCE [LARGE SCALE GENOMIC DNA]</scope>
</reference>
<dbReference type="InterPro" id="IPR051696">
    <property type="entry name" value="DENN_Domain_GEFs"/>
</dbReference>
<dbReference type="GO" id="GO:0031410">
    <property type="term" value="C:cytoplasmic vesicle"/>
    <property type="evidence" value="ECO:0007669"/>
    <property type="project" value="TreeGrafter"/>
</dbReference>
<dbReference type="Pfam" id="PF02141">
    <property type="entry name" value="DENN"/>
    <property type="match status" value="1"/>
</dbReference>
<accession>A0A060YGB7</accession>
<feature type="transmembrane region" description="Helical" evidence="3">
    <location>
        <begin position="12"/>
        <end position="34"/>
    </location>
</feature>
<dbReference type="InterPro" id="IPR022096">
    <property type="entry name" value="SBF1/SBF2"/>
</dbReference>
<evidence type="ECO:0000313" key="6">
    <source>
        <dbReference type="Proteomes" id="UP000193380"/>
    </source>
</evidence>
<name>A0A060YGB7_ONCMY</name>
<dbReference type="InterPro" id="IPR001194">
    <property type="entry name" value="cDENN_dom"/>
</dbReference>
<dbReference type="PANTHER" id="PTHR12296">
    <property type="entry name" value="DENN DOMAIN-CONTAINING PROTEIN 4"/>
    <property type="match status" value="1"/>
</dbReference>
<dbReference type="SMART" id="SM00799">
    <property type="entry name" value="DENN"/>
    <property type="match status" value="1"/>
</dbReference>
<dbReference type="AlphaFoldDB" id="A0A060YGB7"/>
<reference evidence="5" key="2">
    <citation type="submission" date="2014-03" db="EMBL/GenBank/DDBJ databases">
        <authorList>
            <person name="Genoscope - CEA"/>
        </authorList>
    </citation>
    <scope>NUCLEOTIDE SEQUENCE</scope>
</reference>
<keyword evidence="3" id="KW-1133">Transmembrane helix</keyword>